<dbReference type="EMBL" id="LZMT01000024">
    <property type="protein sequence ID" value="OBX63397.1"/>
    <property type="molecule type" value="Genomic_DNA"/>
</dbReference>
<organism evidence="1">
    <name type="scientific">Faucicola osloensis</name>
    <name type="common">Moraxella osloensis</name>
    <dbReference type="NCBI Taxonomy" id="34062"/>
    <lineage>
        <taxon>Bacteria</taxon>
        <taxon>Pseudomonadati</taxon>
        <taxon>Pseudomonadota</taxon>
        <taxon>Gammaproteobacteria</taxon>
        <taxon>Moraxellales</taxon>
        <taxon>Moraxellaceae</taxon>
        <taxon>Faucicola</taxon>
    </lineage>
</organism>
<name>A0AA91FIJ2_FAUOS</name>
<gene>
    <name evidence="1" type="ORF">A9299_10535</name>
</gene>
<comment type="caution">
    <text evidence="1">The sequence shown here is derived from an EMBL/GenBank/DDBJ whole genome shotgun (WGS) entry which is preliminary data.</text>
</comment>
<dbReference type="AlphaFoldDB" id="A0AA91FIJ2"/>
<reference evidence="1" key="1">
    <citation type="submission" date="2016-06" db="EMBL/GenBank/DDBJ databases">
        <title>Draft genome of Moraxella osloensis CCUG 67237.</title>
        <authorList>
            <person name="Salva-Serra F."/>
            <person name="Engstrom-Jakobsson H."/>
            <person name="Thorell K."/>
            <person name="Gonzales-Siles L."/>
            <person name="Karlsson R."/>
            <person name="Boulund F."/>
            <person name="Engstrand L."/>
            <person name="Kristiansson E."/>
            <person name="Moore E."/>
        </authorList>
    </citation>
    <scope>NUCLEOTIDE SEQUENCE [LARGE SCALE GENOMIC DNA]</scope>
    <source>
        <strain evidence="1">CCUG 67237</strain>
    </source>
</reference>
<sequence length="102" mass="10656">MVSSPYQSAKTIYISVSELKALYEETKKSDPKLAGRIEGYYGTKLGIFIGGSVATAPIGGVMAQAIKQSSAARKVATAGCACFTTGTLIETSEGLKPIETFV</sequence>
<proteinExistence type="predicted"/>
<protein>
    <submittedName>
        <fullName evidence="1">Uncharacterized protein</fullName>
    </submittedName>
</protein>
<evidence type="ECO:0000313" key="1">
    <source>
        <dbReference type="EMBL" id="OBX63397.1"/>
    </source>
</evidence>
<accession>A0AA91FIJ2</accession>